<keyword evidence="1" id="KW-0472">Membrane</keyword>
<organism evidence="2 3">
    <name type="scientific">Pseudoduganella violacea</name>
    <dbReference type="NCBI Taxonomy" id="1715466"/>
    <lineage>
        <taxon>Bacteria</taxon>
        <taxon>Pseudomonadati</taxon>
        <taxon>Pseudomonadota</taxon>
        <taxon>Betaproteobacteria</taxon>
        <taxon>Burkholderiales</taxon>
        <taxon>Oxalobacteraceae</taxon>
        <taxon>Telluria group</taxon>
        <taxon>Pseudoduganella</taxon>
    </lineage>
</organism>
<dbReference type="RefSeq" id="WP_183439481.1">
    <property type="nucleotide sequence ID" value="NZ_JACHXD010000001.1"/>
</dbReference>
<dbReference type="EMBL" id="JACHXD010000001">
    <property type="protein sequence ID" value="MBB3117552.1"/>
    <property type="molecule type" value="Genomic_DNA"/>
</dbReference>
<dbReference type="AlphaFoldDB" id="A0A7W5B6R0"/>
<accession>A0A7W5B6R0</accession>
<dbReference type="Proteomes" id="UP000541535">
    <property type="component" value="Unassembled WGS sequence"/>
</dbReference>
<name>A0A7W5B6R0_9BURK</name>
<keyword evidence="1" id="KW-1133">Transmembrane helix</keyword>
<proteinExistence type="predicted"/>
<sequence length="155" mass="17323">MPPDPSIGQREWLLRRNCSLTPRQMGAAFAVLCLMSLAVAAIFIAQGVWQILLFTALELTAVAVAFLCYARHAADYEQIVLSQGSLLVRKVVGGREALVRLDPDFIRIEMPRQPGDLIHLCTREANVAVGYFATEKKRRELANELRRELQGGIFN</sequence>
<comment type="caution">
    <text evidence="2">The sequence shown here is derived from an EMBL/GenBank/DDBJ whole genome shotgun (WGS) entry which is preliminary data.</text>
</comment>
<evidence type="ECO:0000313" key="3">
    <source>
        <dbReference type="Proteomes" id="UP000541535"/>
    </source>
</evidence>
<gene>
    <name evidence="2" type="ORF">FHS03_000571</name>
</gene>
<feature type="transmembrane region" description="Helical" evidence="1">
    <location>
        <begin position="51"/>
        <end position="70"/>
    </location>
</feature>
<evidence type="ECO:0000256" key="1">
    <source>
        <dbReference type="SAM" id="Phobius"/>
    </source>
</evidence>
<dbReference type="Pfam" id="PF10003">
    <property type="entry name" value="DUF2244"/>
    <property type="match status" value="1"/>
</dbReference>
<reference evidence="2 3" key="1">
    <citation type="submission" date="2020-08" db="EMBL/GenBank/DDBJ databases">
        <title>Genomic Encyclopedia of Type Strains, Phase III (KMG-III): the genomes of soil and plant-associated and newly described type strains.</title>
        <authorList>
            <person name="Whitman W."/>
        </authorList>
    </citation>
    <scope>NUCLEOTIDE SEQUENCE [LARGE SCALE GENOMIC DNA]</scope>
    <source>
        <strain evidence="2 3">CECT 8897</strain>
    </source>
</reference>
<keyword evidence="1" id="KW-0812">Transmembrane</keyword>
<feature type="transmembrane region" description="Helical" evidence="1">
    <location>
        <begin position="25"/>
        <end position="45"/>
    </location>
</feature>
<evidence type="ECO:0000313" key="2">
    <source>
        <dbReference type="EMBL" id="MBB3117552.1"/>
    </source>
</evidence>
<dbReference type="InterPro" id="IPR019253">
    <property type="entry name" value="DUF2244_TM"/>
</dbReference>
<protein>
    <submittedName>
        <fullName evidence="2">Putative membrane protein</fullName>
    </submittedName>
</protein>
<keyword evidence="3" id="KW-1185">Reference proteome</keyword>